<keyword evidence="1" id="KW-0472">Membrane</keyword>
<name>Q1MG45_RHIJ3</name>
<feature type="transmembrane region" description="Helical" evidence="1">
    <location>
        <begin position="63"/>
        <end position="82"/>
    </location>
</feature>
<dbReference type="HOGENOM" id="CLU_007198_1_0_5"/>
<organism evidence="2 3">
    <name type="scientific">Rhizobium johnstonii (strain DSM 114642 / LMG 32736 / 3841)</name>
    <name type="common">Rhizobium leguminosarum bv. viciae</name>
    <dbReference type="NCBI Taxonomy" id="216596"/>
    <lineage>
        <taxon>Bacteria</taxon>
        <taxon>Pseudomonadati</taxon>
        <taxon>Pseudomonadota</taxon>
        <taxon>Alphaproteobacteria</taxon>
        <taxon>Hyphomicrobiales</taxon>
        <taxon>Rhizobiaceae</taxon>
        <taxon>Rhizobium/Agrobacterium group</taxon>
        <taxon>Rhizobium</taxon>
        <taxon>Rhizobium johnstonii</taxon>
    </lineage>
</organism>
<proteinExistence type="predicted"/>
<reference evidence="2 3" key="1">
    <citation type="journal article" date="2006" name="Genome Biol.">
        <title>The genome of Rhizobium leguminosarum has recognizable core and accessory components.</title>
        <authorList>
            <person name="Young J.W."/>
            <person name="Crossman L.C."/>
            <person name="Johnston A.W.B."/>
            <person name="Thomson N.R."/>
            <person name="Ghazoui Z.F."/>
            <person name="Hull K.H."/>
            <person name="Wexler M."/>
            <person name="Curson A.R.J."/>
            <person name="Todd J.D."/>
            <person name="Poole P.S."/>
            <person name="Mauchline T.H."/>
            <person name="East A.K."/>
            <person name="Quail M.A."/>
            <person name="Churcher C."/>
            <person name="Arrowsmith C."/>
            <person name="Cherevach A."/>
            <person name="Chillingworth T."/>
            <person name="Clarke K."/>
            <person name="Cronin A."/>
            <person name="Davis P."/>
            <person name="Fraser A."/>
            <person name="Hance Z."/>
            <person name="Hauser H."/>
            <person name="Jagels K."/>
            <person name="Moule S."/>
            <person name="Mungall K."/>
            <person name="Norbertczak H."/>
            <person name="Rabbinowitsch E."/>
            <person name="Sanders M."/>
            <person name="Simmonds M."/>
            <person name="Whitehead S."/>
            <person name="Parkhill J."/>
        </authorList>
    </citation>
    <scope>NUCLEOTIDE SEQUENCE [LARGE SCALE GENOMIC DNA]</scope>
    <source>
        <strain evidence="3">DSM 114642 / LMG 32736 / 3841</strain>
    </source>
</reference>
<evidence type="ECO:0000313" key="3">
    <source>
        <dbReference type="Proteomes" id="UP000006575"/>
    </source>
</evidence>
<dbReference type="EMBL" id="AM236080">
    <property type="protein sequence ID" value="CAK08078.1"/>
    <property type="molecule type" value="Genomic_DNA"/>
</dbReference>
<dbReference type="KEGG" id="rle:RL2590"/>
<evidence type="ECO:0000313" key="2">
    <source>
        <dbReference type="EMBL" id="CAK08078.1"/>
    </source>
</evidence>
<accession>Q1MG45</accession>
<gene>
    <name evidence="2" type="ordered locus">RL2590</name>
</gene>
<evidence type="ECO:0000256" key="1">
    <source>
        <dbReference type="SAM" id="Phobius"/>
    </source>
</evidence>
<dbReference type="eggNOG" id="COG3164">
    <property type="taxonomic scope" value="Bacteria"/>
</dbReference>
<keyword evidence="1 2" id="KW-0812">Transmembrane</keyword>
<dbReference type="AlphaFoldDB" id="Q1MG45"/>
<protein>
    <submittedName>
        <fullName evidence="2">Transmembrane protein</fullName>
    </submittedName>
</protein>
<keyword evidence="3" id="KW-1185">Reference proteome</keyword>
<keyword evidence="1" id="KW-1133">Transmembrane helix</keyword>
<dbReference type="Proteomes" id="UP000006575">
    <property type="component" value="Chromosome"/>
</dbReference>
<dbReference type="EnsemblBacteria" id="CAK08078">
    <property type="protein sequence ID" value="CAK08078"/>
    <property type="gene ID" value="RL2590"/>
</dbReference>
<sequence length="1147" mass="121995">MAGFNSSLKGRARGRMSAIRGEKVTFRKKEIVALDRLPSAQAEDPIIVHCPPPRSPMRRTAKLTGGFLGLILVILAAIVFTVESGMFDKPLSQQAQAALNGVAGPRYRAEVGSTVIRFTSDFRLALEARNVNMIDQESGEHMSTTRSISMALDPLQLFRGRIAVTAIEADDIALDTALLPSGAPVTLGDLRIDAMPAAIETIFSHLDLFDKFLTRGSTDSVRISGIDVKLADTANGPLSLVIDNIAFARAGPTSLQLTGEIALNGEVAELDVLAEKEGGHVSKVVATLKHADLTPFALKRNDQGVIRQGLSAFADLTVSATRAADVVAPTLAATIDIDPGLIYADGDSQEISGAQINLTYDFDKQTLEIARSNARFGATTIPFNGALIDLDKLDPQAGKGFGIDLLVSGGTAAPRGSGEQPLSFDIQATGRYMVTEREFRFPNMTVSSPLGALYGSLDVKLGNKSPEISFAGQSAQLQTTAIKQLWPFWMAPKVRTWVHGNLFGGTVTNATISVFIPFGRLDEAAGGKGLKLDANQIRIGFDIAEARMNVAGDIPPIRDTSAHFDLTGPVATIAIKSGTSYFPSGRSVGLGQGTFILPATYDKPLMADIDLAVSGAADAVGELLTYRPIRVLQRAGFTPDDLKGRIEANVKAHFGLLSSQNPPPAEWTAAMKLTDIDLAKPFSGRMISNLDGTLNGNPKRITLDAKAQIDGVPADIDLTEPVEASDTAAKQRVITATLSEDQRNKLIPGLSGIVGGSVKMVLTRIDDDRQDVQLDLTKSLLELPWIGWAKGSGIAATAEFETSGPADNTQIKNFRLKGDGFGANGSLNIGKGGLISADFDSVKLSSLDDFALSVKRSKGNFDVSVSGDSADARPVIARLKSGSDGDGDGDAGDTGVSVRARLKNVIGFNDEKVGNFQAQISLRGDKLQALNFSAVTDSGEAVVSQMKDGGVINITSGDAGAVSRFADLYQHMQGGLLNLAIRLGAEGGWDGSLDVRRFAIVNEQRLRSIVSTPVGSEQRSLNEAVKRDIDTSSQRFQRGFARVVSRNGMVGIENGVLRGDQIGATFQGIVRDRKGNMDMTGTFMPAYGLNRLFAELPLIGVILGNGSDRGLIGITFKLTGKFDQPNLQINPLSIIAPGVFRQIFEFQ</sequence>